<keyword evidence="2" id="KW-1185">Reference proteome</keyword>
<dbReference type="RefSeq" id="WP_212527798.1">
    <property type="nucleotide sequence ID" value="NZ_JAGSOG010000026.1"/>
</dbReference>
<sequence>MGRRPVLIGLDESSLLRVLNHPEQMRNVALVNNLLDRLDRVGHNPGDLYNFQTALFRYSYRAQWAVADINRALKRLADGKGPDWQGQHDPDVLEFIGPLWTPVCSPDSRDPHDWELEAVAAARIVRQLRDVGDGLAWRVHRYDRAVITALANHPTSGLIVGKEGLGSEIGRIVATFRESGHFTLMHDLTSVLRHHDLTEVHANGYRELHEVKATQNRRTSKAAATQRRAAEAALAAAAGTAPLEPTGAHITRSPVQLRTHIRELSGVLDVAARDGHVSTRVGDRAVSVLHLPKVATSGADFREVWESYQARRAETRRRLMSTAMNVLQGQLTFQGQELRNPYFAPFSIYPLPPAQRTALICDLVLVEFAMDAQVLAAGFEKQAMPARVLLDYTSRPGADVLTVETRSGRMTVHAAAVSQLLHEMVRTDCFVQAFSVDAALTDEAGSFVLTFSNERSAWR</sequence>
<name>A0A941ISJ3_9ACTN</name>
<organism evidence="1 2">
    <name type="scientific">Actinospica durhamensis</name>
    <dbReference type="NCBI Taxonomy" id="1508375"/>
    <lineage>
        <taxon>Bacteria</taxon>
        <taxon>Bacillati</taxon>
        <taxon>Actinomycetota</taxon>
        <taxon>Actinomycetes</taxon>
        <taxon>Catenulisporales</taxon>
        <taxon>Actinospicaceae</taxon>
        <taxon>Actinospica</taxon>
    </lineage>
</organism>
<dbReference type="AlphaFoldDB" id="A0A941ISJ3"/>
<gene>
    <name evidence="1" type="ORF">KDL01_08365</name>
</gene>
<proteinExistence type="predicted"/>
<accession>A0A941ISJ3</accession>
<protein>
    <submittedName>
        <fullName evidence="1">Uncharacterized protein</fullName>
    </submittedName>
</protein>
<reference evidence="1" key="1">
    <citation type="submission" date="2021-04" db="EMBL/GenBank/DDBJ databases">
        <title>Genome based classification of Actinospica acidithermotolerans sp. nov., an actinobacterium isolated from an Indonesian hot spring.</title>
        <authorList>
            <person name="Kusuma A.B."/>
            <person name="Putra K.E."/>
            <person name="Nafisah S."/>
            <person name="Loh J."/>
            <person name="Nouioui I."/>
            <person name="Goodfellow M."/>
        </authorList>
    </citation>
    <scope>NUCLEOTIDE SEQUENCE</scope>
    <source>
        <strain evidence="1">CSCA 57</strain>
    </source>
</reference>
<evidence type="ECO:0000313" key="2">
    <source>
        <dbReference type="Proteomes" id="UP000675781"/>
    </source>
</evidence>
<dbReference type="Proteomes" id="UP000675781">
    <property type="component" value="Unassembled WGS sequence"/>
</dbReference>
<evidence type="ECO:0000313" key="1">
    <source>
        <dbReference type="EMBL" id="MBR7833276.1"/>
    </source>
</evidence>
<comment type="caution">
    <text evidence="1">The sequence shown here is derived from an EMBL/GenBank/DDBJ whole genome shotgun (WGS) entry which is preliminary data.</text>
</comment>
<dbReference type="EMBL" id="JAGSOG010000026">
    <property type="protein sequence ID" value="MBR7833276.1"/>
    <property type="molecule type" value="Genomic_DNA"/>
</dbReference>